<name>A0A5A5TK71_9CHLR</name>
<feature type="domain" description="Transposase IS116/IS110/IS902 C-terminal" evidence="3">
    <location>
        <begin position="304"/>
        <end position="388"/>
    </location>
</feature>
<evidence type="ECO:0000256" key="1">
    <source>
        <dbReference type="SAM" id="MobiDB-lite"/>
    </source>
</evidence>
<dbReference type="PANTHER" id="PTHR33055">
    <property type="entry name" value="TRANSPOSASE FOR INSERTION SEQUENCE ELEMENT IS1111A"/>
    <property type="match status" value="1"/>
</dbReference>
<comment type="caution">
    <text evidence="4">The sequence shown here is derived from an EMBL/GenBank/DDBJ whole genome shotgun (WGS) entry which is preliminary data.</text>
</comment>
<reference evidence="4 5" key="1">
    <citation type="submission" date="2019-01" db="EMBL/GenBank/DDBJ databases">
        <title>Draft genome sequence of Dictyobacter sp. Uno17.</title>
        <authorList>
            <person name="Wang C.M."/>
            <person name="Zheng Y."/>
            <person name="Sakai Y."/>
            <person name="Abe K."/>
            <person name="Yokota A."/>
            <person name="Yabe S."/>
        </authorList>
    </citation>
    <scope>NUCLEOTIDE SEQUENCE [LARGE SCALE GENOMIC DNA]</scope>
    <source>
        <strain evidence="4 5">Uno17</strain>
    </source>
</reference>
<accession>A0A5A5TK71</accession>
<gene>
    <name evidence="4" type="ORF">KDI_55950</name>
</gene>
<evidence type="ECO:0000313" key="5">
    <source>
        <dbReference type="Proteomes" id="UP000322530"/>
    </source>
</evidence>
<dbReference type="InterPro" id="IPR002525">
    <property type="entry name" value="Transp_IS110-like_N"/>
</dbReference>
<evidence type="ECO:0000259" key="3">
    <source>
        <dbReference type="Pfam" id="PF02371"/>
    </source>
</evidence>
<dbReference type="AlphaFoldDB" id="A0A5A5TK71"/>
<keyword evidence="5" id="KW-1185">Reference proteome</keyword>
<dbReference type="InterPro" id="IPR047650">
    <property type="entry name" value="Transpos_IS110"/>
</dbReference>
<sequence>MEKDLISVVFERCCGLDIHKKMIVACLLLRGANGHLKKETRTFSTMTTGLLELLDWLKGARCTHVAMESTGVFWKPIYNVLEGEMEVLLVNAQHIKAVPGRKTDVKDAEWIASLLQHGLLNASFIPPRPQRELRELTRTRKTLIEERARIVNRMQKVLEDANIKLSSVVTDITGKTARQILHAMLEGEQDQETLAGMARGKLRSKQPQLAQAVQGTLRAHHRFVLSQHLAHLDFLSQQIEAFDQQIAEQLGLGNGPEDPEPSPSSKQAAKAASQDVQSEEIVEEEEGQTRLLGEHRQDLRRAIERLDAITGISLRTAEVVVAEIGIQMERFPTEEQLASWAGLCPGNKVSAGKRLSGKTTKGNRWLRTALIEAAQGAASSKGTFLGAYYRRLCQRMGRKKAIVAVAHRILLIIYHVLKEDEPFRELGEQYASEKERETTKRRALRRLEQLGYQVQLQQAAETA</sequence>
<dbReference type="EMBL" id="BIXY01000221">
    <property type="protein sequence ID" value="GCF12031.1"/>
    <property type="molecule type" value="Genomic_DNA"/>
</dbReference>
<feature type="compositionally biased region" description="Low complexity" evidence="1">
    <location>
        <begin position="263"/>
        <end position="274"/>
    </location>
</feature>
<dbReference type="PANTHER" id="PTHR33055:SF15">
    <property type="entry name" value="TRANSPOSASE-RELATED"/>
    <property type="match status" value="1"/>
</dbReference>
<protein>
    <submittedName>
        <fullName evidence="4">IS110 family transposase</fullName>
    </submittedName>
</protein>
<organism evidence="4 5">
    <name type="scientific">Dictyobacter arantiisoli</name>
    <dbReference type="NCBI Taxonomy" id="2014874"/>
    <lineage>
        <taxon>Bacteria</taxon>
        <taxon>Bacillati</taxon>
        <taxon>Chloroflexota</taxon>
        <taxon>Ktedonobacteria</taxon>
        <taxon>Ktedonobacterales</taxon>
        <taxon>Dictyobacteraceae</taxon>
        <taxon>Dictyobacter</taxon>
    </lineage>
</organism>
<proteinExistence type="predicted"/>
<dbReference type="InterPro" id="IPR003346">
    <property type="entry name" value="Transposase_20"/>
</dbReference>
<feature type="domain" description="Transposase IS110-like N-terminal" evidence="2">
    <location>
        <begin position="14"/>
        <end position="161"/>
    </location>
</feature>
<dbReference type="RefSeq" id="WP_149404822.1">
    <property type="nucleotide sequence ID" value="NZ_BIXY01000221.1"/>
</dbReference>
<dbReference type="GO" id="GO:0006313">
    <property type="term" value="P:DNA transposition"/>
    <property type="evidence" value="ECO:0007669"/>
    <property type="project" value="InterPro"/>
</dbReference>
<dbReference type="Pfam" id="PF02371">
    <property type="entry name" value="Transposase_20"/>
    <property type="match status" value="1"/>
</dbReference>
<dbReference type="Pfam" id="PF01548">
    <property type="entry name" value="DEDD_Tnp_IS110"/>
    <property type="match status" value="1"/>
</dbReference>
<evidence type="ECO:0000259" key="2">
    <source>
        <dbReference type="Pfam" id="PF01548"/>
    </source>
</evidence>
<dbReference type="GO" id="GO:0004803">
    <property type="term" value="F:transposase activity"/>
    <property type="evidence" value="ECO:0007669"/>
    <property type="project" value="InterPro"/>
</dbReference>
<dbReference type="GO" id="GO:0003677">
    <property type="term" value="F:DNA binding"/>
    <property type="evidence" value="ECO:0007669"/>
    <property type="project" value="InterPro"/>
</dbReference>
<feature type="compositionally biased region" description="Acidic residues" evidence="1">
    <location>
        <begin position="277"/>
        <end position="286"/>
    </location>
</feature>
<dbReference type="NCBIfam" id="NF033542">
    <property type="entry name" value="transpos_IS110"/>
    <property type="match status" value="1"/>
</dbReference>
<feature type="region of interest" description="Disordered" evidence="1">
    <location>
        <begin position="250"/>
        <end position="289"/>
    </location>
</feature>
<dbReference type="Proteomes" id="UP000322530">
    <property type="component" value="Unassembled WGS sequence"/>
</dbReference>
<evidence type="ECO:0000313" key="4">
    <source>
        <dbReference type="EMBL" id="GCF12031.1"/>
    </source>
</evidence>
<dbReference type="OrthoDB" id="9815354at2"/>